<keyword evidence="3" id="KW-0274">FAD</keyword>
<dbReference type="GO" id="GO:0050660">
    <property type="term" value="F:flavin adenine dinucleotide binding"/>
    <property type="evidence" value="ECO:0007669"/>
    <property type="project" value="InterPro"/>
</dbReference>
<dbReference type="InterPro" id="IPR036188">
    <property type="entry name" value="FAD/NAD-bd_sf"/>
</dbReference>
<dbReference type="AlphaFoldDB" id="A0AAN7TAN4"/>
<evidence type="ECO:0000259" key="6">
    <source>
        <dbReference type="Pfam" id="PF19834"/>
    </source>
</evidence>
<dbReference type="Pfam" id="PF00743">
    <property type="entry name" value="FMO-like"/>
    <property type="match status" value="1"/>
</dbReference>
<name>A0AAN7TAN4_9PEZI</name>
<dbReference type="InterPro" id="IPR045632">
    <property type="entry name" value="DUF6314"/>
</dbReference>
<dbReference type="InterPro" id="IPR000960">
    <property type="entry name" value="Flavin_mOase"/>
</dbReference>
<proteinExistence type="inferred from homology"/>
<keyword evidence="4" id="KW-0521">NADP</keyword>
<dbReference type="PRINTS" id="PR00370">
    <property type="entry name" value="FMOXYGENASE"/>
</dbReference>
<feature type="domain" description="DUF6314" evidence="6">
    <location>
        <begin position="568"/>
        <end position="732"/>
    </location>
</feature>
<keyword evidence="5" id="KW-0560">Oxidoreductase</keyword>
<dbReference type="GO" id="GO:0050661">
    <property type="term" value="F:NADP binding"/>
    <property type="evidence" value="ECO:0007669"/>
    <property type="project" value="InterPro"/>
</dbReference>
<dbReference type="EMBL" id="JAVRRL010000143">
    <property type="protein sequence ID" value="KAK5107062.1"/>
    <property type="molecule type" value="Genomic_DNA"/>
</dbReference>
<dbReference type="GO" id="GO:0004499">
    <property type="term" value="F:N,N-dimethylaniline monooxygenase activity"/>
    <property type="evidence" value="ECO:0007669"/>
    <property type="project" value="InterPro"/>
</dbReference>
<evidence type="ECO:0000256" key="2">
    <source>
        <dbReference type="ARBA" id="ARBA00022630"/>
    </source>
</evidence>
<sequence>MKKVCIIGAGPAGLVTAKTLLDTSNFAVALYEKSDRIGGIWALDDDTPNGYLSPQTPTNLSKFTVGFCDLDWGEVDGGCEGVPLFPKAFQVNQYLEEYRRRYLGGARFCFGATVVKATRQHVVGTDQVRWHIESQVGTKLEHEIFDHLVVASGFFSKPRAHKLRLPGPLEEDRDRLVTIHSSQFRSLAGLFNNQAPKAKNILIIGGGNSGGETAAAVAMQLSDTQWSPDRSKSDLYSACEVIHVISRPLYALPPFVEYEKGSRSYVPLDLKLYDYSKRPPGMESYGGLQSPAVRDIIHNAIRSMVGGDQSELGYEALVGKGEGACRGTGYVALSESYSEFARSGLIVVKAGTVVGLDSSGGAPSASVVSGDQTTTIENIGAVIHANGYEPTSALDYLDDAVKHILDYDPDNKRLPVLLGQWQTANPEVPELAFVGMYEGPYWPMMEMQARLTASRWSSESNPTALQLPFESKPKLLELRSSMKAKAPGVGQYWFNDYLGYCEDIAQHLQLTRNNGPFESNEGCTSPARWLTPSSRLSQAEGILEDLHGTWTACLTQGKFVARAVMRALHGTWDITRTICNADPAYSGTLEGNATFYPRYPTPNTSGKVFELEYLYHEHGTFTPASNDGVEMKASRTYIYRYSSSEDTLSIWFTKPEDDRKVDYPFHSLLFSPPAEARKEGACIATARHLCVEDVYETRYRFPMEAIVLRGFEVRHEVKGPRKDYVSTTSYCRPVKVLG</sequence>
<dbReference type="InterPro" id="IPR050346">
    <property type="entry name" value="FMO-like"/>
</dbReference>
<evidence type="ECO:0000256" key="4">
    <source>
        <dbReference type="ARBA" id="ARBA00022857"/>
    </source>
</evidence>
<reference evidence="7" key="1">
    <citation type="submission" date="2023-08" db="EMBL/GenBank/DDBJ databases">
        <title>Black Yeasts Isolated from many extreme environments.</title>
        <authorList>
            <person name="Coleine C."/>
            <person name="Stajich J.E."/>
            <person name="Selbmann L."/>
        </authorList>
    </citation>
    <scope>NUCLEOTIDE SEQUENCE</scope>
    <source>
        <strain evidence="7">CCFEE 5401</strain>
    </source>
</reference>
<accession>A0AAN7TAN4</accession>
<evidence type="ECO:0000256" key="3">
    <source>
        <dbReference type="ARBA" id="ARBA00022827"/>
    </source>
</evidence>
<dbReference type="SUPFAM" id="SSF51905">
    <property type="entry name" value="FAD/NAD(P)-binding domain"/>
    <property type="match status" value="1"/>
</dbReference>
<keyword evidence="2" id="KW-0285">Flavoprotein</keyword>
<dbReference type="Pfam" id="PF19834">
    <property type="entry name" value="DUF6314"/>
    <property type="match status" value="1"/>
</dbReference>
<gene>
    <name evidence="7" type="ORF">LTR62_001912</name>
</gene>
<evidence type="ECO:0000313" key="8">
    <source>
        <dbReference type="Proteomes" id="UP001310890"/>
    </source>
</evidence>
<dbReference type="Proteomes" id="UP001310890">
    <property type="component" value="Unassembled WGS sequence"/>
</dbReference>
<protein>
    <recommendedName>
        <fullName evidence="6">DUF6314 domain-containing protein</fullName>
    </recommendedName>
</protein>
<comment type="caution">
    <text evidence="7">The sequence shown here is derived from an EMBL/GenBank/DDBJ whole genome shotgun (WGS) entry which is preliminary data.</text>
</comment>
<evidence type="ECO:0000256" key="5">
    <source>
        <dbReference type="ARBA" id="ARBA00023002"/>
    </source>
</evidence>
<evidence type="ECO:0000256" key="1">
    <source>
        <dbReference type="ARBA" id="ARBA00009183"/>
    </source>
</evidence>
<comment type="similarity">
    <text evidence="1">Belongs to the FMO family.</text>
</comment>
<dbReference type="Gene3D" id="3.50.50.60">
    <property type="entry name" value="FAD/NAD(P)-binding domain"/>
    <property type="match status" value="1"/>
</dbReference>
<dbReference type="PANTHER" id="PTHR23023">
    <property type="entry name" value="DIMETHYLANILINE MONOOXYGENASE"/>
    <property type="match status" value="1"/>
</dbReference>
<dbReference type="InterPro" id="IPR020946">
    <property type="entry name" value="Flavin_mOase-like"/>
</dbReference>
<organism evidence="7 8">
    <name type="scientific">Meristemomyces frigidus</name>
    <dbReference type="NCBI Taxonomy" id="1508187"/>
    <lineage>
        <taxon>Eukaryota</taxon>
        <taxon>Fungi</taxon>
        <taxon>Dikarya</taxon>
        <taxon>Ascomycota</taxon>
        <taxon>Pezizomycotina</taxon>
        <taxon>Dothideomycetes</taxon>
        <taxon>Dothideomycetidae</taxon>
        <taxon>Mycosphaerellales</taxon>
        <taxon>Teratosphaeriaceae</taxon>
        <taxon>Meristemomyces</taxon>
    </lineage>
</organism>
<evidence type="ECO:0000313" key="7">
    <source>
        <dbReference type="EMBL" id="KAK5107062.1"/>
    </source>
</evidence>